<dbReference type="Pfam" id="PF04828">
    <property type="entry name" value="GFA"/>
    <property type="match status" value="1"/>
</dbReference>
<protein>
    <submittedName>
        <fullName evidence="6">GFA family protein</fullName>
    </submittedName>
</protein>
<gene>
    <name evidence="6" type="ORF">ACFQPS_02065</name>
</gene>
<dbReference type="InterPro" id="IPR011057">
    <property type="entry name" value="Mss4-like_sf"/>
</dbReference>
<name>A0ABW2KS14_9PROT</name>
<dbReference type="EMBL" id="JBHTCM010000004">
    <property type="protein sequence ID" value="MFC7331937.1"/>
    <property type="molecule type" value="Genomic_DNA"/>
</dbReference>
<accession>A0ABW2KS14</accession>
<dbReference type="InterPro" id="IPR006913">
    <property type="entry name" value="CENP-V/GFA"/>
</dbReference>
<evidence type="ECO:0000256" key="3">
    <source>
        <dbReference type="ARBA" id="ARBA00022833"/>
    </source>
</evidence>
<evidence type="ECO:0000256" key="2">
    <source>
        <dbReference type="ARBA" id="ARBA00022723"/>
    </source>
</evidence>
<comment type="similarity">
    <text evidence="1">Belongs to the Gfa family.</text>
</comment>
<dbReference type="PANTHER" id="PTHR33337">
    <property type="entry name" value="GFA DOMAIN-CONTAINING PROTEIN"/>
    <property type="match status" value="1"/>
</dbReference>
<organism evidence="6 7">
    <name type="scientific">Rhodocista pekingensis</name>
    <dbReference type="NCBI Taxonomy" id="201185"/>
    <lineage>
        <taxon>Bacteria</taxon>
        <taxon>Pseudomonadati</taxon>
        <taxon>Pseudomonadota</taxon>
        <taxon>Alphaproteobacteria</taxon>
        <taxon>Rhodospirillales</taxon>
        <taxon>Azospirillaceae</taxon>
        <taxon>Rhodocista</taxon>
    </lineage>
</organism>
<reference evidence="7" key="1">
    <citation type="journal article" date="2019" name="Int. J. Syst. Evol. Microbiol.">
        <title>The Global Catalogue of Microorganisms (GCM) 10K type strain sequencing project: providing services to taxonomists for standard genome sequencing and annotation.</title>
        <authorList>
            <consortium name="The Broad Institute Genomics Platform"/>
            <consortium name="The Broad Institute Genome Sequencing Center for Infectious Disease"/>
            <person name="Wu L."/>
            <person name="Ma J."/>
        </authorList>
    </citation>
    <scope>NUCLEOTIDE SEQUENCE [LARGE SCALE GENOMIC DNA]</scope>
    <source>
        <strain evidence="7">CGMCC 1.16275</strain>
    </source>
</reference>
<sequence>MADRGDADTGDLEGGCLCGAVRYRIAGAITPTGVAYCHCRTCRRSSGAPVMAWATFPTAAVWLTRGAPAAHASSPKALRQFCPACGTQLFFAYTEGEPELDVALGSLDDPTALVPAYHIWTSSRLPWFDTADSLPRHADDGPDWSPYRTDP</sequence>
<keyword evidence="2" id="KW-0479">Metal-binding</keyword>
<dbReference type="Gene3D" id="3.90.1590.10">
    <property type="entry name" value="glutathione-dependent formaldehyde- activating enzyme (gfa)"/>
    <property type="match status" value="1"/>
</dbReference>
<evidence type="ECO:0000259" key="5">
    <source>
        <dbReference type="PROSITE" id="PS51891"/>
    </source>
</evidence>
<evidence type="ECO:0000256" key="4">
    <source>
        <dbReference type="ARBA" id="ARBA00023239"/>
    </source>
</evidence>
<keyword evidence="7" id="KW-1185">Reference proteome</keyword>
<dbReference type="RefSeq" id="WP_377356029.1">
    <property type="nucleotide sequence ID" value="NZ_JBHTCM010000004.1"/>
</dbReference>
<dbReference type="PANTHER" id="PTHR33337:SF40">
    <property type="entry name" value="CENP-V_GFA DOMAIN-CONTAINING PROTEIN-RELATED"/>
    <property type="match status" value="1"/>
</dbReference>
<dbReference type="SUPFAM" id="SSF51316">
    <property type="entry name" value="Mss4-like"/>
    <property type="match status" value="1"/>
</dbReference>
<evidence type="ECO:0000256" key="1">
    <source>
        <dbReference type="ARBA" id="ARBA00005495"/>
    </source>
</evidence>
<feature type="domain" description="CENP-V/GFA" evidence="5">
    <location>
        <begin position="12"/>
        <end position="129"/>
    </location>
</feature>
<keyword evidence="3" id="KW-0862">Zinc</keyword>
<dbReference type="PROSITE" id="PS51891">
    <property type="entry name" value="CENP_V_GFA"/>
    <property type="match status" value="1"/>
</dbReference>
<keyword evidence="4" id="KW-0456">Lyase</keyword>
<evidence type="ECO:0000313" key="7">
    <source>
        <dbReference type="Proteomes" id="UP001596456"/>
    </source>
</evidence>
<comment type="caution">
    <text evidence="6">The sequence shown here is derived from an EMBL/GenBank/DDBJ whole genome shotgun (WGS) entry which is preliminary data.</text>
</comment>
<dbReference type="Proteomes" id="UP001596456">
    <property type="component" value="Unassembled WGS sequence"/>
</dbReference>
<evidence type="ECO:0000313" key="6">
    <source>
        <dbReference type="EMBL" id="MFC7331937.1"/>
    </source>
</evidence>
<proteinExistence type="inferred from homology"/>